<dbReference type="Pfam" id="PF06418">
    <property type="entry name" value="CTP_synth_N"/>
    <property type="match status" value="1"/>
</dbReference>
<evidence type="ECO:0000256" key="12">
    <source>
        <dbReference type="HAMAP-Rule" id="MF_01227"/>
    </source>
</evidence>
<feature type="binding site" evidence="12">
    <location>
        <position position="14"/>
    </location>
    <ligand>
        <name>UTP</name>
        <dbReference type="ChEBI" id="CHEBI:46398"/>
    </ligand>
</feature>
<dbReference type="PROSITE" id="PS51273">
    <property type="entry name" value="GATASE_TYPE_1"/>
    <property type="match status" value="1"/>
</dbReference>
<evidence type="ECO:0000256" key="1">
    <source>
        <dbReference type="ARBA" id="ARBA00005171"/>
    </source>
</evidence>
<comment type="pathway">
    <text evidence="1 12">Pyrimidine metabolism; CTP biosynthesis via de novo pathway; CTP from UDP: step 2/2.</text>
</comment>
<reference evidence="15 16" key="1">
    <citation type="submission" date="2019-05" db="EMBL/GenBank/DDBJ databases">
        <title>Genome sequences of Thalassotalea litorea 1K03283.</title>
        <authorList>
            <person name="Zhang D."/>
        </authorList>
    </citation>
    <scope>NUCLEOTIDE SEQUENCE [LARGE SCALE GENOMIC DNA]</scope>
    <source>
        <strain evidence="15 16">MCCC 1K03283</strain>
    </source>
</reference>
<dbReference type="Gene3D" id="3.40.50.300">
    <property type="entry name" value="P-loop containing nucleotide triphosphate hydrolases"/>
    <property type="match status" value="1"/>
</dbReference>
<feature type="binding site" evidence="12">
    <location>
        <begin position="187"/>
        <end position="192"/>
    </location>
    <ligand>
        <name>CTP</name>
        <dbReference type="ChEBI" id="CHEBI:37563"/>
        <note>allosteric inhibitor</note>
    </ligand>
</feature>
<dbReference type="GO" id="GO:0044210">
    <property type="term" value="P:'de novo' CTP biosynthetic process"/>
    <property type="evidence" value="ECO:0007669"/>
    <property type="project" value="UniProtKB-UniRule"/>
</dbReference>
<dbReference type="SUPFAM" id="SSF52540">
    <property type="entry name" value="P-loop containing nucleoside triphosphate hydrolases"/>
    <property type="match status" value="1"/>
</dbReference>
<evidence type="ECO:0000256" key="4">
    <source>
        <dbReference type="ARBA" id="ARBA00022723"/>
    </source>
</evidence>
<dbReference type="CDD" id="cd01746">
    <property type="entry name" value="GATase1_CTP_Synthase"/>
    <property type="match status" value="1"/>
</dbReference>
<keyword evidence="3 12" id="KW-0436">Ligase</keyword>
<organism evidence="15 16">
    <name type="scientific">Thalassotalea litorea</name>
    <dbReference type="NCBI Taxonomy" id="2020715"/>
    <lineage>
        <taxon>Bacteria</taxon>
        <taxon>Pseudomonadati</taxon>
        <taxon>Pseudomonadota</taxon>
        <taxon>Gammaproteobacteria</taxon>
        <taxon>Alteromonadales</taxon>
        <taxon>Colwelliaceae</taxon>
        <taxon>Thalassotalea</taxon>
    </lineage>
</organism>
<evidence type="ECO:0000256" key="11">
    <source>
        <dbReference type="ARBA" id="ARBA00059148"/>
    </source>
</evidence>
<comment type="activity regulation">
    <text evidence="12">Allosterically activated by GTP, when glutamine is the substrate; GTP has no effect on the reaction when ammonia is the substrate. The allosteric effector GTP functions by stabilizing the protein conformation that binds the tetrahedral intermediate(s) formed during glutamine hydrolysis. Inhibited by the product CTP, via allosteric rather than competitive inhibition.</text>
</comment>
<dbReference type="Gene3D" id="3.40.50.880">
    <property type="match status" value="1"/>
</dbReference>
<gene>
    <name evidence="12" type="primary">pyrG</name>
    <name evidence="15" type="ORF">FE810_08935</name>
</gene>
<dbReference type="UniPathway" id="UPA00159">
    <property type="reaction ID" value="UER00277"/>
</dbReference>
<dbReference type="SUPFAM" id="SSF52317">
    <property type="entry name" value="Class I glutamine amidotransferase-like"/>
    <property type="match status" value="1"/>
</dbReference>
<evidence type="ECO:0000256" key="7">
    <source>
        <dbReference type="ARBA" id="ARBA00022842"/>
    </source>
</evidence>
<feature type="binding site" evidence="12">
    <location>
        <position position="470"/>
    </location>
    <ligand>
        <name>L-glutamine</name>
        <dbReference type="ChEBI" id="CHEBI:58359"/>
    </ligand>
</feature>
<dbReference type="PANTHER" id="PTHR11550">
    <property type="entry name" value="CTP SYNTHASE"/>
    <property type="match status" value="1"/>
</dbReference>
<dbReference type="InterPro" id="IPR004468">
    <property type="entry name" value="CTP_synthase"/>
</dbReference>
<comment type="catalytic activity">
    <reaction evidence="10 12">
        <text>UTP + L-glutamine + ATP + H2O = CTP + L-glutamate + ADP + phosphate + 2 H(+)</text>
        <dbReference type="Rhea" id="RHEA:26426"/>
        <dbReference type="ChEBI" id="CHEBI:15377"/>
        <dbReference type="ChEBI" id="CHEBI:15378"/>
        <dbReference type="ChEBI" id="CHEBI:29985"/>
        <dbReference type="ChEBI" id="CHEBI:30616"/>
        <dbReference type="ChEBI" id="CHEBI:37563"/>
        <dbReference type="ChEBI" id="CHEBI:43474"/>
        <dbReference type="ChEBI" id="CHEBI:46398"/>
        <dbReference type="ChEBI" id="CHEBI:58359"/>
        <dbReference type="ChEBI" id="CHEBI:456216"/>
        <dbReference type="EC" id="6.3.4.2"/>
    </reaction>
</comment>
<evidence type="ECO:0000259" key="13">
    <source>
        <dbReference type="Pfam" id="PF00117"/>
    </source>
</evidence>
<dbReference type="PANTHER" id="PTHR11550:SF0">
    <property type="entry name" value="CTP SYNTHASE-RELATED"/>
    <property type="match status" value="1"/>
</dbReference>
<feature type="binding site" evidence="12">
    <location>
        <begin position="147"/>
        <end position="149"/>
    </location>
    <ligand>
        <name>CTP</name>
        <dbReference type="ChEBI" id="CHEBI:37563"/>
        <note>allosteric inhibitor</note>
    </ligand>
</feature>
<evidence type="ECO:0000259" key="14">
    <source>
        <dbReference type="Pfam" id="PF06418"/>
    </source>
</evidence>
<feature type="binding site" evidence="12">
    <location>
        <begin position="187"/>
        <end position="192"/>
    </location>
    <ligand>
        <name>UTP</name>
        <dbReference type="ChEBI" id="CHEBI:46398"/>
    </ligand>
</feature>
<feature type="binding site" evidence="12">
    <location>
        <position position="72"/>
    </location>
    <ligand>
        <name>Mg(2+)</name>
        <dbReference type="ChEBI" id="CHEBI:18420"/>
    </ligand>
</feature>
<feature type="active site" evidence="12">
    <location>
        <position position="515"/>
    </location>
</feature>
<dbReference type="NCBIfam" id="NF003792">
    <property type="entry name" value="PRK05380.1"/>
    <property type="match status" value="1"/>
</dbReference>
<comment type="miscellaneous">
    <text evidence="12">CTPSs have evolved a hybrid strategy for distinguishing between UTP and CTP. The overlapping regions of the product feedback inhibitory and substrate sites recognize a common feature in both compounds, the triphosphate moiety. To differentiate isosteric substrate and product pyrimidine rings, an additional pocket far from the expected kinase/ligase catalytic site, specifically recognizes the cytosine and ribose portions of the product inhibitor.</text>
</comment>
<dbReference type="CDD" id="cd03113">
    <property type="entry name" value="CTPS_N"/>
    <property type="match status" value="1"/>
</dbReference>
<dbReference type="AlphaFoldDB" id="A0A5R9IHN6"/>
<proteinExistence type="inferred from homology"/>
<keyword evidence="8 12" id="KW-0315">Glutamine amidotransferase</keyword>
<feature type="region of interest" description="Amidoligase domain" evidence="12">
    <location>
        <begin position="1"/>
        <end position="266"/>
    </location>
</feature>
<feature type="binding site" evidence="12">
    <location>
        <position position="223"/>
    </location>
    <ligand>
        <name>CTP</name>
        <dbReference type="ChEBI" id="CHEBI:37563"/>
        <note>allosteric inhibitor</note>
    </ligand>
</feature>
<dbReference type="InterPro" id="IPR017926">
    <property type="entry name" value="GATASE"/>
</dbReference>
<dbReference type="FunFam" id="3.40.50.880:FF:000002">
    <property type="entry name" value="CTP synthase"/>
    <property type="match status" value="1"/>
</dbReference>
<dbReference type="Pfam" id="PF00117">
    <property type="entry name" value="GATase"/>
    <property type="match status" value="1"/>
</dbReference>
<keyword evidence="5 12" id="KW-0547">Nucleotide-binding</keyword>
<feature type="binding site" evidence="12">
    <location>
        <position position="223"/>
    </location>
    <ligand>
        <name>UTP</name>
        <dbReference type="ChEBI" id="CHEBI:46398"/>
    </ligand>
</feature>
<comment type="catalytic activity">
    <reaction evidence="12">
        <text>L-glutamine + H2O = L-glutamate + NH4(+)</text>
        <dbReference type="Rhea" id="RHEA:15889"/>
        <dbReference type="ChEBI" id="CHEBI:15377"/>
        <dbReference type="ChEBI" id="CHEBI:28938"/>
        <dbReference type="ChEBI" id="CHEBI:29985"/>
        <dbReference type="ChEBI" id="CHEBI:58359"/>
    </reaction>
</comment>
<feature type="binding site" evidence="12">
    <location>
        <begin position="239"/>
        <end position="241"/>
    </location>
    <ligand>
        <name>ATP</name>
        <dbReference type="ChEBI" id="CHEBI:30616"/>
    </ligand>
</feature>
<sequence>MTTRYIFVTGGVVSSLGKGIAAASMAAILEARGLKVTMLKLDPYINVDPGTMSPIQHGEVFVTNDGAETDLDLGHYERFIRTKMTKRNNFTTGRIYQGILARERRGEFLGATIQVIPHITNDIKRRVIEGAEGFDVAMVEIGGTVGDIESQPFLEAIRQLGVELGRERAMYMHLTLVPYLKASGEIKTKPTQHSVKELRSIGIFPDILVCRSEGVIPANERAKIALFTNVEERAVVSMRDVDSIYKIPALLKSQGTDELVVKRFGIEAPEADLHEWEQVLYQEANPKGEVTIGMVGKYIELPDAYKSVNEALKHAGLKNQLTVNIQYIDSQSVESKGSKALEGVDAILVPGGFGQRGVEGKILTAQYARENNIPYFGICLGMQVALIEFARNVAKLKGAHSTEFDAKTEYPVVGLIEEWLDEEGKVEIRDENSDLGGTMRLGSQQCHLIKGTQAAKIYGGSSVFERHRHRYEVNNNFRQQLSDAGLVFSGLSADKKLVEMIELPDHPWYVAGQFHPEFNSTPRDGHPLFESFVAAAFEHQKSQQK</sequence>
<evidence type="ECO:0000256" key="10">
    <source>
        <dbReference type="ARBA" id="ARBA00047781"/>
    </source>
</evidence>
<evidence type="ECO:0000313" key="16">
    <source>
        <dbReference type="Proteomes" id="UP000307790"/>
    </source>
</evidence>
<feature type="binding site" evidence="12">
    <location>
        <begin position="15"/>
        <end position="20"/>
    </location>
    <ligand>
        <name>ATP</name>
        <dbReference type="ChEBI" id="CHEBI:30616"/>
    </ligand>
</feature>
<feature type="binding site" evidence="12">
    <location>
        <position position="140"/>
    </location>
    <ligand>
        <name>Mg(2+)</name>
        <dbReference type="ChEBI" id="CHEBI:18420"/>
    </ligand>
</feature>
<dbReference type="InterPro" id="IPR017456">
    <property type="entry name" value="CTP_synthase_N"/>
</dbReference>
<dbReference type="GO" id="GO:0042802">
    <property type="term" value="F:identical protein binding"/>
    <property type="evidence" value="ECO:0007669"/>
    <property type="project" value="TreeGrafter"/>
</dbReference>
<feature type="domain" description="CTP synthase N-terminal" evidence="14">
    <location>
        <begin position="4"/>
        <end position="265"/>
    </location>
</feature>
<dbReference type="InterPro" id="IPR033828">
    <property type="entry name" value="GATase1_CTP_Synthase"/>
</dbReference>
<dbReference type="GO" id="GO:0003883">
    <property type="term" value="F:CTP synthase activity"/>
    <property type="evidence" value="ECO:0007669"/>
    <property type="project" value="UniProtKB-UniRule"/>
</dbReference>
<evidence type="ECO:0000256" key="8">
    <source>
        <dbReference type="ARBA" id="ARBA00022962"/>
    </source>
</evidence>
<dbReference type="HAMAP" id="MF_01227">
    <property type="entry name" value="PyrG"/>
    <property type="match status" value="1"/>
</dbReference>
<keyword evidence="4 12" id="KW-0479">Metal-binding</keyword>
<evidence type="ECO:0000256" key="3">
    <source>
        <dbReference type="ARBA" id="ARBA00022598"/>
    </source>
</evidence>
<dbReference type="EMBL" id="VCBC01000008">
    <property type="protein sequence ID" value="TLU65044.1"/>
    <property type="molecule type" value="Genomic_DNA"/>
</dbReference>
<dbReference type="InterPro" id="IPR029062">
    <property type="entry name" value="Class_I_gatase-like"/>
</dbReference>
<dbReference type="NCBIfam" id="TIGR00337">
    <property type="entry name" value="PyrG"/>
    <property type="match status" value="1"/>
</dbReference>
<feature type="binding site" evidence="12">
    <location>
        <position position="72"/>
    </location>
    <ligand>
        <name>ATP</name>
        <dbReference type="ChEBI" id="CHEBI:30616"/>
    </ligand>
</feature>
<feature type="active site" evidence="12">
    <location>
        <position position="517"/>
    </location>
</feature>
<comment type="caution">
    <text evidence="15">The sequence shown here is derived from an EMBL/GenBank/DDBJ whole genome shotgun (WGS) entry which is preliminary data.</text>
</comment>
<evidence type="ECO:0000313" key="15">
    <source>
        <dbReference type="EMBL" id="TLU65044.1"/>
    </source>
</evidence>
<evidence type="ECO:0000256" key="9">
    <source>
        <dbReference type="ARBA" id="ARBA00022975"/>
    </source>
</evidence>
<dbReference type="GO" id="GO:0005524">
    <property type="term" value="F:ATP binding"/>
    <property type="evidence" value="ECO:0007669"/>
    <property type="project" value="UniProtKB-KW"/>
</dbReference>
<feature type="binding site" evidence="12">
    <location>
        <position position="352"/>
    </location>
    <ligand>
        <name>L-glutamine</name>
        <dbReference type="ChEBI" id="CHEBI:58359"/>
    </ligand>
</feature>
<feature type="domain" description="Glutamine amidotransferase" evidence="13">
    <location>
        <begin position="301"/>
        <end position="534"/>
    </location>
</feature>
<feature type="active site" description="Nucleophile; for glutamine hydrolysis" evidence="12">
    <location>
        <position position="379"/>
    </location>
</feature>
<dbReference type="OrthoDB" id="9801107at2"/>
<dbReference type="GO" id="GO:0019856">
    <property type="term" value="P:pyrimidine nucleobase biosynthetic process"/>
    <property type="evidence" value="ECO:0007669"/>
    <property type="project" value="TreeGrafter"/>
</dbReference>
<evidence type="ECO:0000256" key="5">
    <source>
        <dbReference type="ARBA" id="ARBA00022741"/>
    </source>
</evidence>
<dbReference type="GO" id="GO:0004359">
    <property type="term" value="F:glutaminase activity"/>
    <property type="evidence" value="ECO:0007669"/>
    <property type="project" value="RHEA"/>
</dbReference>
<comment type="subunit">
    <text evidence="12">Homotetramer.</text>
</comment>
<comment type="similarity">
    <text evidence="2 12">Belongs to the CTP synthase family.</text>
</comment>
<keyword evidence="6 12" id="KW-0067">ATP-binding</keyword>
<dbReference type="InterPro" id="IPR027417">
    <property type="entry name" value="P-loop_NTPase"/>
</dbReference>
<evidence type="ECO:0000256" key="6">
    <source>
        <dbReference type="ARBA" id="ARBA00022840"/>
    </source>
</evidence>
<feature type="binding site" evidence="12">
    <location>
        <position position="403"/>
    </location>
    <ligand>
        <name>L-glutamine</name>
        <dbReference type="ChEBI" id="CHEBI:58359"/>
    </ligand>
</feature>
<comment type="function">
    <text evidence="11 12">Catalyzes the ATP-dependent amination of UTP to CTP with either L-glutamine or ammonia as the source of nitrogen. Regulates intracellular CTP levels through interactions with the four ribonucleotide triphosphates.</text>
</comment>
<name>A0A5R9IHN6_9GAMM</name>
<accession>A0A5R9IHN6</accession>
<protein>
    <recommendedName>
        <fullName evidence="12">CTP synthase</fullName>
        <ecNumber evidence="12">6.3.4.2</ecNumber>
    </recommendedName>
    <alternativeName>
        <fullName evidence="12">Cytidine 5'-triphosphate synthase</fullName>
    </alternativeName>
    <alternativeName>
        <fullName evidence="12">Cytidine triphosphate synthetase</fullName>
        <shortName evidence="12">CTP synthetase</shortName>
        <shortName evidence="12">CTPS</shortName>
    </alternativeName>
    <alternativeName>
        <fullName evidence="12">UTP--ammonia ligase</fullName>
    </alternativeName>
</protein>
<dbReference type="EC" id="6.3.4.2" evidence="12"/>
<dbReference type="Proteomes" id="UP000307790">
    <property type="component" value="Unassembled WGS sequence"/>
</dbReference>
<feature type="binding site" evidence="12">
    <location>
        <position position="14"/>
    </location>
    <ligand>
        <name>CTP</name>
        <dbReference type="ChEBI" id="CHEBI:37563"/>
        <note>allosteric inhibitor</note>
    </ligand>
</feature>
<comment type="catalytic activity">
    <reaction evidence="12">
        <text>UTP + NH4(+) + ATP = CTP + ADP + phosphate + 2 H(+)</text>
        <dbReference type="Rhea" id="RHEA:16597"/>
        <dbReference type="ChEBI" id="CHEBI:15378"/>
        <dbReference type="ChEBI" id="CHEBI:28938"/>
        <dbReference type="ChEBI" id="CHEBI:30616"/>
        <dbReference type="ChEBI" id="CHEBI:37563"/>
        <dbReference type="ChEBI" id="CHEBI:43474"/>
        <dbReference type="ChEBI" id="CHEBI:46398"/>
        <dbReference type="ChEBI" id="CHEBI:456216"/>
    </reaction>
</comment>
<evidence type="ECO:0000256" key="2">
    <source>
        <dbReference type="ARBA" id="ARBA00007533"/>
    </source>
</evidence>
<dbReference type="FunFam" id="3.40.50.300:FF:000009">
    <property type="entry name" value="CTP synthase"/>
    <property type="match status" value="1"/>
</dbReference>
<feature type="binding site" evidence="12">
    <location>
        <begin position="380"/>
        <end position="383"/>
    </location>
    <ligand>
        <name>L-glutamine</name>
        <dbReference type="ChEBI" id="CHEBI:58359"/>
    </ligand>
</feature>
<dbReference type="RefSeq" id="WP_138319714.1">
    <property type="nucleotide sequence ID" value="NZ_VCBC01000008.1"/>
</dbReference>
<keyword evidence="9 12" id="KW-0665">Pyrimidine biosynthesis</keyword>
<dbReference type="GO" id="GO:0097268">
    <property type="term" value="C:cytoophidium"/>
    <property type="evidence" value="ECO:0007669"/>
    <property type="project" value="UniProtKB-ARBA"/>
</dbReference>
<dbReference type="GO" id="GO:0005829">
    <property type="term" value="C:cytosol"/>
    <property type="evidence" value="ECO:0007669"/>
    <property type="project" value="TreeGrafter"/>
</dbReference>
<keyword evidence="16" id="KW-1185">Reference proteome</keyword>
<comment type="caution">
    <text evidence="12">Lacks conserved residue(s) required for the propagation of feature annotation.</text>
</comment>
<keyword evidence="7 12" id="KW-0460">Magnesium</keyword>
<dbReference type="GO" id="GO:0046872">
    <property type="term" value="F:metal ion binding"/>
    <property type="evidence" value="ECO:0007669"/>
    <property type="project" value="UniProtKB-KW"/>
</dbReference>